<dbReference type="FunFam" id="1.20.1070.10:FF:000096">
    <property type="entry name" value="Odorant receptor 131-2"/>
    <property type="match status" value="1"/>
</dbReference>
<dbReference type="CDD" id="cd00637">
    <property type="entry name" value="7tm_classA_rhodopsin-like"/>
    <property type="match status" value="1"/>
</dbReference>
<name>A0A3Q4MFV7_NEOBR</name>
<dbReference type="Ensembl" id="ENSNBRT00000009248.1">
    <property type="protein sequence ID" value="ENSNBRP00000008989.1"/>
    <property type="gene ID" value="ENSNBRG00000006961.1"/>
</dbReference>
<dbReference type="GO" id="GO:0005549">
    <property type="term" value="F:odorant binding"/>
    <property type="evidence" value="ECO:0007669"/>
    <property type="project" value="TreeGrafter"/>
</dbReference>
<dbReference type="InterPro" id="IPR000276">
    <property type="entry name" value="GPCR_Rhodpsn"/>
</dbReference>
<evidence type="ECO:0000256" key="4">
    <source>
        <dbReference type="ARBA" id="ARBA00023136"/>
    </source>
</evidence>
<keyword evidence="3 5" id="KW-1133">Transmembrane helix</keyword>
<accession>A0A3Q4MFV7</accession>
<keyword evidence="2 5" id="KW-0812">Transmembrane</keyword>
<reference evidence="7" key="1">
    <citation type="submission" date="2025-08" db="UniProtKB">
        <authorList>
            <consortium name="Ensembl"/>
        </authorList>
    </citation>
    <scope>IDENTIFICATION</scope>
</reference>
<feature type="transmembrane region" description="Helical" evidence="5">
    <location>
        <begin position="240"/>
        <end position="260"/>
    </location>
</feature>
<keyword evidence="8" id="KW-1185">Reference proteome</keyword>
<dbReference type="GeneTree" id="ENSGT00940000161337"/>
<dbReference type="PANTHER" id="PTHR26451">
    <property type="entry name" value="G_PROTEIN_RECEP_F1_2 DOMAIN-CONTAINING PROTEIN"/>
    <property type="match status" value="1"/>
</dbReference>
<dbReference type="PANTHER" id="PTHR26451:SF998">
    <property type="entry name" value="ODORANT RECEPTOR-RELATED"/>
    <property type="match status" value="1"/>
</dbReference>
<dbReference type="OMA" id="MAVECHI"/>
<dbReference type="Gene3D" id="1.20.1070.10">
    <property type="entry name" value="Rhodopsin 7-helix transmembrane proteins"/>
    <property type="match status" value="1"/>
</dbReference>
<dbReference type="SUPFAM" id="SSF81321">
    <property type="entry name" value="Family A G protein-coupled receptor-like"/>
    <property type="match status" value="1"/>
</dbReference>
<protein>
    <recommendedName>
        <fullName evidence="6">G-protein coupled receptors family 1 profile domain-containing protein</fullName>
    </recommendedName>
</protein>
<dbReference type="PRINTS" id="PR00237">
    <property type="entry name" value="GPCRRHODOPSN"/>
</dbReference>
<evidence type="ECO:0000313" key="8">
    <source>
        <dbReference type="Proteomes" id="UP000261580"/>
    </source>
</evidence>
<feature type="domain" description="G-protein coupled receptors family 1 profile" evidence="6">
    <location>
        <begin position="84"/>
        <end position="258"/>
    </location>
</feature>
<dbReference type="InterPro" id="IPR052921">
    <property type="entry name" value="GPCR1_Superfamily_Member"/>
</dbReference>
<feature type="transmembrane region" description="Helical" evidence="5">
    <location>
        <begin position="57"/>
        <end position="79"/>
    </location>
</feature>
<evidence type="ECO:0000256" key="2">
    <source>
        <dbReference type="ARBA" id="ARBA00022692"/>
    </source>
</evidence>
<sequence>MQAHMTENVHLLFVFIFSFICNCVVVFHVFQIFYLNPRYILFIHLVVNDMIQLTSSVSLFVFTYIFYQINVAFCCSLITLNNPLTLAVMAVECHIAICFPLQHSQICTVKNVTIVITVIWGLSSLTILPNLFTSLATESRDFFHSRVFCLRKKTFRPPELEKKKNISNIVFLVIVWLTLVYTYFRILFAAQAAAANARKARNTVLLHGFQLLLCMLNYVYDLLLNGLTSLFPKGVLTIRYTISVFVHILPRLVSPLVYGIRDKAFRRYLRKYLFYSPKYN</sequence>
<evidence type="ECO:0000313" key="7">
    <source>
        <dbReference type="Ensembl" id="ENSNBRP00000008989.1"/>
    </source>
</evidence>
<reference evidence="7" key="2">
    <citation type="submission" date="2025-09" db="UniProtKB">
        <authorList>
            <consortium name="Ensembl"/>
        </authorList>
    </citation>
    <scope>IDENTIFICATION</scope>
</reference>
<proteinExistence type="predicted"/>
<dbReference type="Proteomes" id="UP000261580">
    <property type="component" value="Unassembled WGS sequence"/>
</dbReference>
<dbReference type="GO" id="GO:0004984">
    <property type="term" value="F:olfactory receptor activity"/>
    <property type="evidence" value="ECO:0007669"/>
    <property type="project" value="TreeGrafter"/>
</dbReference>
<dbReference type="GO" id="GO:0016020">
    <property type="term" value="C:membrane"/>
    <property type="evidence" value="ECO:0007669"/>
    <property type="project" value="UniProtKB-SubCell"/>
</dbReference>
<feature type="transmembrane region" description="Helical" evidence="5">
    <location>
        <begin position="166"/>
        <end position="184"/>
    </location>
</feature>
<evidence type="ECO:0000256" key="1">
    <source>
        <dbReference type="ARBA" id="ARBA00004370"/>
    </source>
</evidence>
<dbReference type="STRING" id="32507.ENSNBRP00000008989"/>
<feature type="transmembrane region" description="Helical" evidence="5">
    <location>
        <begin position="204"/>
        <end position="220"/>
    </location>
</feature>
<dbReference type="InterPro" id="IPR017452">
    <property type="entry name" value="GPCR_Rhodpsn_7TM"/>
</dbReference>
<dbReference type="Pfam" id="PF00001">
    <property type="entry name" value="7tm_1"/>
    <property type="match status" value="1"/>
</dbReference>
<dbReference type="AlphaFoldDB" id="A0A3Q4MFV7"/>
<feature type="transmembrane region" description="Helical" evidence="5">
    <location>
        <begin position="113"/>
        <end position="132"/>
    </location>
</feature>
<keyword evidence="4 5" id="KW-0472">Membrane</keyword>
<feature type="transmembrane region" description="Helical" evidence="5">
    <location>
        <begin position="12"/>
        <end position="36"/>
    </location>
</feature>
<comment type="subcellular location">
    <subcellularLocation>
        <location evidence="1">Membrane</location>
    </subcellularLocation>
</comment>
<evidence type="ECO:0000259" key="6">
    <source>
        <dbReference type="PROSITE" id="PS50262"/>
    </source>
</evidence>
<organism evidence="7 8">
    <name type="scientific">Neolamprologus brichardi</name>
    <name type="common">Fairy cichlid</name>
    <name type="synonym">Lamprologus brichardi</name>
    <dbReference type="NCBI Taxonomy" id="32507"/>
    <lineage>
        <taxon>Eukaryota</taxon>
        <taxon>Metazoa</taxon>
        <taxon>Chordata</taxon>
        <taxon>Craniata</taxon>
        <taxon>Vertebrata</taxon>
        <taxon>Euteleostomi</taxon>
        <taxon>Actinopterygii</taxon>
        <taxon>Neopterygii</taxon>
        <taxon>Teleostei</taxon>
        <taxon>Neoteleostei</taxon>
        <taxon>Acanthomorphata</taxon>
        <taxon>Ovalentaria</taxon>
        <taxon>Cichlomorphae</taxon>
        <taxon>Cichliformes</taxon>
        <taxon>Cichlidae</taxon>
        <taxon>African cichlids</taxon>
        <taxon>Pseudocrenilabrinae</taxon>
        <taxon>Lamprologini</taxon>
        <taxon>Neolamprologus</taxon>
    </lineage>
</organism>
<evidence type="ECO:0000256" key="5">
    <source>
        <dbReference type="SAM" id="Phobius"/>
    </source>
</evidence>
<dbReference type="PROSITE" id="PS50262">
    <property type="entry name" value="G_PROTEIN_RECEP_F1_2"/>
    <property type="match status" value="1"/>
</dbReference>
<evidence type="ECO:0000256" key="3">
    <source>
        <dbReference type="ARBA" id="ARBA00022989"/>
    </source>
</evidence>
<dbReference type="GO" id="GO:0004930">
    <property type="term" value="F:G protein-coupled receptor activity"/>
    <property type="evidence" value="ECO:0007669"/>
    <property type="project" value="InterPro"/>
</dbReference>